<dbReference type="Gene3D" id="3.40.50.300">
    <property type="entry name" value="P-loop containing nucleotide triphosphate hydrolases"/>
    <property type="match status" value="2"/>
</dbReference>
<keyword evidence="3" id="KW-0067">ATP-binding</keyword>
<evidence type="ECO:0000256" key="1">
    <source>
        <dbReference type="ARBA" id="ARBA00005446"/>
    </source>
</evidence>
<comment type="catalytic activity">
    <reaction evidence="4">
        <text>Couples ATP hydrolysis with the unwinding of duplex DNA by translocating in the 3'-5' direction.</text>
        <dbReference type="EC" id="5.6.2.4"/>
    </reaction>
</comment>
<evidence type="ECO:0000259" key="7">
    <source>
        <dbReference type="PROSITE" id="PS51194"/>
    </source>
</evidence>
<name>A0A8H7PTQ6_9FUNG</name>
<dbReference type="InterPro" id="IPR027417">
    <property type="entry name" value="P-loop_NTPase"/>
</dbReference>
<comment type="similarity">
    <text evidence="1">Belongs to the helicase family. RecQ subfamily.</text>
</comment>
<organism evidence="8 9">
    <name type="scientific">Umbelopsis vinacea</name>
    <dbReference type="NCBI Taxonomy" id="44442"/>
    <lineage>
        <taxon>Eukaryota</taxon>
        <taxon>Fungi</taxon>
        <taxon>Fungi incertae sedis</taxon>
        <taxon>Mucoromycota</taxon>
        <taxon>Mucoromycotina</taxon>
        <taxon>Umbelopsidomycetes</taxon>
        <taxon>Umbelopsidales</taxon>
        <taxon>Umbelopsidaceae</taxon>
        <taxon>Umbelopsis</taxon>
    </lineage>
</organism>
<dbReference type="InterPro" id="IPR001650">
    <property type="entry name" value="Helicase_C-like"/>
</dbReference>
<dbReference type="InterPro" id="IPR011545">
    <property type="entry name" value="DEAD/DEAH_box_helicase_dom"/>
</dbReference>
<sequence>MANNSYQVPIVDNNKNHPANEIHFRSAKMNNLASLYQRNTLDSLNFPVQKVDWSLFCEPVQDAIKITLREFNNTQVQYLKLLSQGEDHDRRVKSKDIPVSSPSSTVPLDPWKDDAMTQIVVGAGELILGKKIDVRAWRQITIGIAIQKFKMTEANKMIDEGGDDKEMDPALGSMSDVLHWQAGHNPNTGNRFYGRTVDFRGGLTDAGLQQFRFASELWHHFVRNPMQLPRLVVPPAPSAAYRSSGQQKAMEYVLAGSGQVLAILRTNEGKSLLYLLPCQLPHARTTVVILPLVVLKAEMERRCKVAGIKAHVWGAESDSNKLHSRPLVIAAVEQAVGRRFQAFLNRLHVANGLDRVVYDECHVAITAATYRISMELLPMLRQLPIQTIFLTGTMPPSMVSQFEKKMLLRGARLVRSSTMRRDIHFQISECAPKIDFVHDFSVPRIQEVIRGLAAGTRAIFYCSLKDVIEEVALAIDAPMYHSTSDNVEEKAKVLEQWRAGKPPYIVATSAFGMGIDHPKVRSVVHVGVPWSAIDFAQDVGRLGRDGDGGQSTVLVPHLWKDTTTDRNRRPLDNAEAAMHSYLSTICCRVLELSRYLDGEGGSPCIPESPMCDQCRGAIAPSVRHGHSSAMTESDDDLEDLQAGAELLQTRIQTQARGLADYTASLET</sequence>
<protein>
    <recommendedName>
        <fullName evidence="5">DNA 3'-5' helicase</fullName>
        <ecNumber evidence="5">5.6.2.4</ecNumber>
    </recommendedName>
</protein>
<evidence type="ECO:0000313" key="8">
    <source>
        <dbReference type="EMBL" id="KAG2179710.1"/>
    </source>
</evidence>
<evidence type="ECO:0000256" key="5">
    <source>
        <dbReference type="ARBA" id="ARBA00034808"/>
    </source>
</evidence>
<proteinExistence type="inferred from homology"/>
<dbReference type="Pfam" id="PF00271">
    <property type="entry name" value="Helicase_C"/>
    <property type="match status" value="1"/>
</dbReference>
<feature type="domain" description="Helicase ATP-binding" evidence="6">
    <location>
        <begin position="251"/>
        <end position="412"/>
    </location>
</feature>
<dbReference type="SMART" id="SM00490">
    <property type="entry name" value="HELICc"/>
    <property type="match status" value="1"/>
</dbReference>
<evidence type="ECO:0000256" key="2">
    <source>
        <dbReference type="ARBA" id="ARBA00022741"/>
    </source>
</evidence>
<evidence type="ECO:0000259" key="6">
    <source>
        <dbReference type="PROSITE" id="PS51192"/>
    </source>
</evidence>
<dbReference type="GO" id="GO:0043138">
    <property type="term" value="F:3'-5' DNA helicase activity"/>
    <property type="evidence" value="ECO:0007669"/>
    <property type="project" value="UniProtKB-EC"/>
</dbReference>
<dbReference type="OrthoDB" id="2290244at2759"/>
<dbReference type="Proteomes" id="UP000612746">
    <property type="component" value="Unassembled WGS sequence"/>
</dbReference>
<dbReference type="EC" id="5.6.2.4" evidence="5"/>
<dbReference type="InterPro" id="IPR014001">
    <property type="entry name" value="Helicase_ATP-bd"/>
</dbReference>
<dbReference type="EMBL" id="JAEPRA010000010">
    <property type="protein sequence ID" value="KAG2179710.1"/>
    <property type="molecule type" value="Genomic_DNA"/>
</dbReference>
<dbReference type="Pfam" id="PF00270">
    <property type="entry name" value="DEAD"/>
    <property type="match status" value="1"/>
</dbReference>
<dbReference type="AlphaFoldDB" id="A0A8H7PTQ6"/>
<dbReference type="PANTHER" id="PTHR13710">
    <property type="entry name" value="DNA HELICASE RECQ FAMILY MEMBER"/>
    <property type="match status" value="1"/>
</dbReference>
<feature type="domain" description="Helicase C-terminal" evidence="7">
    <location>
        <begin position="444"/>
        <end position="593"/>
    </location>
</feature>
<dbReference type="GO" id="GO:0000724">
    <property type="term" value="P:double-strand break repair via homologous recombination"/>
    <property type="evidence" value="ECO:0007669"/>
    <property type="project" value="TreeGrafter"/>
</dbReference>
<evidence type="ECO:0000256" key="4">
    <source>
        <dbReference type="ARBA" id="ARBA00034617"/>
    </source>
</evidence>
<evidence type="ECO:0000256" key="3">
    <source>
        <dbReference type="ARBA" id="ARBA00022840"/>
    </source>
</evidence>
<dbReference type="PROSITE" id="PS51194">
    <property type="entry name" value="HELICASE_CTER"/>
    <property type="match status" value="1"/>
</dbReference>
<comment type="caution">
    <text evidence="8">The sequence shown here is derived from an EMBL/GenBank/DDBJ whole genome shotgun (WGS) entry which is preliminary data.</text>
</comment>
<accession>A0A8H7PTQ6</accession>
<dbReference type="GO" id="GO:0005524">
    <property type="term" value="F:ATP binding"/>
    <property type="evidence" value="ECO:0007669"/>
    <property type="project" value="UniProtKB-KW"/>
</dbReference>
<gene>
    <name evidence="8" type="ORF">INT44_006558</name>
</gene>
<dbReference type="GO" id="GO:0003676">
    <property type="term" value="F:nucleic acid binding"/>
    <property type="evidence" value="ECO:0007669"/>
    <property type="project" value="InterPro"/>
</dbReference>
<dbReference type="SMART" id="SM00487">
    <property type="entry name" value="DEXDc"/>
    <property type="match status" value="1"/>
</dbReference>
<keyword evidence="9" id="KW-1185">Reference proteome</keyword>
<evidence type="ECO:0000313" key="9">
    <source>
        <dbReference type="Proteomes" id="UP000612746"/>
    </source>
</evidence>
<keyword evidence="2" id="KW-0547">Nucleotide-binding</keyword>
<dbReference type="PROSITE" id="PS51192">
    <property type="entry name" value="HELICASE_ATP_BIND_1"/>
    <property type="match status" value="1"/>
</dbReference>
<dbReference type="GO" id="GO:0005737">
    <property type="term" value="C:cytoplasm"/>
    <property type="evidence" value="ECO:0007669"/>
    <property type="project" value="TreeGrafter"/>
</dbReference>
<dbReference type="GO" id="GO:0005694">
    <property type="term" value="C:chromosome"/>
    <property type="evidence" value="ECO:0007669"/>
    <property type="project" value="TreeGrafter"/>
</dbReference>
<dbReference type="PANTHER" id="PTHR13710:SF154">
    <property type="entry name" value="RECQ HELICASE, PUTATIVE (AFU_ORTHOLOGUE AFUA_6G14720)-RELATED"/>
    <property type="match status" value="1"/>
</dbReference>
<dbReference type="SUPFAM" id="SSF52540">
    <property type="entry name" value="P-loop containing nucleoside triphosphate hydrolases"/>
    <property type="match status" value="1"/>
</dbReference>
<dbReference type="GO" id="GO:0009378">
    <property type="term" value="F:four-way junction helicase activity"/>
    <property type="evidence" value="ECO:0007669"/>
    <property type="project" value="TreeGrafter"/>
</dbReference>
<reference evidence="8" key="1">
    <citation type="submission" date="2020-12" db="EMBL/GenBank/DDBJ databases">
        <title>Metabolic potential, ecology and presence of endohyphal bacteria is reflected in genomic diversity of Mucoromycotina.</title>
        <authorList>
            <person name="Muszewska A."/>
            <person name="Okrasinska A."/>
            <person name="Steczkiewicz K."/>
            <person name="Drgas O."/>
            <person name="Orlowska M."/>
            <person name="Perlinska-Lenart U."/>
            <person name="Aleksandrzak-Piekarczyk T."/>
            <person name="Szatraj K."/>
            <person name="Zielenkiewicz U."/>
            <person name="Pilsyk S."/>
            <person name="Malc E."/>
            <person name="Mieczkowski P."/>
            <person name="Kruszewska J.S."/>
            <person name="Biernat P."/>
            <person name="Pawlowska J."/>
        </authorList>
    </citation>
    <scope>NUCLEOTIDE SEQUENCE</scope>
    <source>
        <strain evidence="8">WA0000051536</strain>
    </source>
</reference>